<evidence type="ECO:0000256" key="3">
    <source>
        <dbReference type="ARBA" id="ARBA00022448"/>
    </source>
</evidence>
<dbReference type="Proteomes" id="UP001153292">
    <property type="component" value="Chromosome 5"/>
</dbReference>
<evidence type="ECO:0000256" key="7">
    <source>
        <dbReference type="ARBA" id="ARBA00023136"/>
    </source>
</evidence>
<feature type="transmembrane region" description="Helical" evidence="8">
    <location>
        <begin position="595"/>
        <end position="616"/>
    </location>
</feature>
<keyword evidence="3" id="KW-0813">Transport</keyword>
<comment type="similarity">
    <text evidence="2">Belongs to the sodium:neurotransmitter symporter (SNF) (TC 2.A.22) family.</text>
</comment>
<keyword evidence="6 8" id="KW-1133">Transmembrane helix</keyword>
<reference evidence="9" key="1">
    <citation type="submission" date="2021-12" db="EMBL/GenBank/DDBJ databases">
        <authorList>
            <person name="King R."/>
        </authorList>
    </citation>
    <scope>NUCLEOTIDE SEQUENCE</scope>
</reference>
<feature type="transmembrane region" description="Helical" evidence="8">
    <location>
        <begin position="521"/>
        <end position="542"/>
    </location>
</feature>
<evidence type="ECO:0000256" key="5">
    <source>
        <dbReference type="ARBA" id="ARBA00022847"/>
    </source>
</evidence>
<evidence type="ECO:0000256" key="8">
    <source>
        <dbReference type="SAM" id="Phobius"/>
    </source>
</evidence>
<proteinExistence type="inferred from homology"/>
<evidence type="ECO:0000313" key="9">
    <source>
        <dbReference type="EMBL" id="CAH0406031.1"/>
    </source>
</evidence>
<dbReference type="InterPro" id="IPR000175">
    <property type="entry name" value="Na/ntran_symport"/>
</dbReference>
<feature type="transmembrane region" description="Helical" evidence="8">
    <location>
        <begin position="82"/>
        <end position="101"/>
    </location>
</feature>
<sequence>MTENENRQRNSTETILTFANRSISEWSTVLSTTHVPGMDAAMGGDGSSRRTRGRRRLRAGTFALGSLLAMHCRITASAISGGFFVFIMFLVAAVAFLANPLRHFEIYLGQWSISGPGRAFRMVPMFDGIGIAICINAIIRAIVCCTMASMTAVYVLHSVSDSRLPFTYCRDFDLISYEPTMQEVKGLRDLENVESVTIAPATVGLNEIAWRNVSSTSLNNLKKLELTRHIAMCKEVYNGSYPPFFGTPAYNFFFVEVVHLQPDLSVKNFNVALMVCLIIAWLSLWGVMISEKISHGRLIWNNMYSCFVVVPWIWAILLMLTAILNIPSMQHVLQKTFHLETMDIVSAAGDALEVAMYTHSASVGTEIILGKGLNHYAAGHIDPNLNPENVWHSGLVLLLAVLNSISSDFCAIADLMQVTTQEAHVLHESTLWIIPMYSKCTSTGSYSHLLSTLIFAGLTFSYLVVAYTLLKTALHIIFEYKVKLVFIEQSIVGILIVTCMVLSLIVVLIGGIAMLESLDAVMTGLAMPLLCFQELVVMLWVYRSHDFVSDMNIATEENACPTRIGTQWQIIPFIVLLTFILKVTVLTMTELPHRHLNWALLPLAAVVVAVPVRAISNAYNFFGSSK</sequence>
<feature type="transmembrane region" description="Helical" evidence="8">
    <location>
        <begin position="449"/>
        <end position="470"/>
    </location>
</feature>
<evidence type="ECO:0000256" key="2">
    <source>
        <dbReference type="ARBA" id="ARBA00006459"/>
    </source>
</evidence>
<evidence type="ECO:0000256" key="6">
    <source>
        <dbReference type="ARBA" id="ARBA00022989"/>
    </source>
</evidence>
<evidence type="ECO:0000256" key="1">
    <source>
        <dbReference type="ARBA" id="ARBA00004141"/>
    </source>
</evidence>
<keyword evidence="5" id="KW-0769">Symport</keyword>
<organism evidence="9 10">
    <name type="scientific">Chilo suppressalis</name>
    <name type="common">Asiatic rice borer moth</name>
    <dbReference type="NCBI Taxonomy" id="168631"/>
    <lineage>
        <taxon>Eukaryota</taxon>
        <taxon>Metazoa</taxon>
        <taxon>Ecdysozoa</taxon>
        <taxon>Arthropoda</taxon>
        <taxon>Hexapoda</taxon>
        <taxon>Insecta</taxon>
        <taxon>Pterygota</taxon>
        <taxon>Neoptera</taxon>
        <taxon>Endopterygota</taxon>
        <taxon>Lepidoptera</taxon>
        <taxon>Glossata</taxon>
        <taxon>Ditrysia</taxon>
        <taxon>Pyraloidea</taxon>
        <taxon>Crambidae</taxon>
        <taxon>Crambinae</taxon>
        <taxon>Chilo</taxon>
    </lineage>
</organism>
<keyword evidence="4 8" id="KW-0812">Transmembrane</keyword>
<evidence type="ECO:0000313" key="10">
    <source>
        <dbReference type="Proteomes" id="UP001153292"/>
    </source>
</evidence>
<dbReference type="PANTHER" id="PTHR11616">
    <property type="entry name" value="SODIUM/CHLORIDE DEPENDENT TRANSPORTER"/>
    <property type="match status" value="1"/>
</dbReference>
<evidence type="ECO:0008006" key="11">
    <source>
        <dbReference type="Google" id="ProtNLM"/>
    </source>
</evidence>
<dbReference type="PROSITE" id="PS50267">
    <property type="entry name" value="NA_NEUROTRAN_SYMP_3"/>
    <property type="match status" value="1"/>
</dbReference>
<comment type="subcellular location">
    <subcellularLocation>
        <location evidence="1">Membrane</location>
        <topology evidence="1">Multi-pass membrane protein</topology>
    </subcellularLocation>
</comment>
<dbReference type="PANTHER" id="PTHR11616:SF240">
    <property type="entry name" value="BLOATED TUBULES, ISOFORM B-RELATED"/>
    <property type="match status" value="1"/>
</dbReference>
<dbReference type="SUPFAM" id="SSF161070">
    <property type="entry name" value="SNF-like"/>
    <property type="match status" value="1"/>
</dbReference>
<keyword evidence="7 8" id="KW-0472">Membrane</keyword>
<feature type="transmembrane region" description="Helical" evidence="8">
    <location>
        <begin position="491"/>
        <end position="515"/>
    </location>
</feature>
<feature type="transmembrane region" description="Helical" evidence="8">
    <location>
        <begin position="302"/>
        <end position="324"/>
    </location>
</feature>
<gene>
    <name evidence="9" type="ORF">CHILSU_LOCUS9403</name>
</gene>
<evidence type="ECO:0000256" key="4">
    <source>
        <dbReference type="ARBA" id="ARBA00022692"/>
    </source>
</evidence>
<dbReference type="InterPro" id="IPR037272">
    <property type="entry name" value="SNS_sf"/>
</dbReference>
<keyword evidence="10" id="KW-1185">Reference proteome</keyword>
<feature type="transmembrane region" description="Helical" evidence="8">
    <location>
        <begin position="570"/>
        <end position="589"/>
    </location>
</feature>
<dbReference type="EMBL" id="OU963898">
    <property type="protein sequence ID" value="CAH0406031.1"/>
    <property type="molecule type" value="Genomic_DNA"/>
</dbReference>
<feature type="transmembrane region" description="Helical" evidence="8">
    <location>
        <begin position="128"/>
        <end position="156"/>
    </location>
</feature>
<name>A0ABN8BGH2_CHISP</name>
<dbReference type="Pfam" id="PF00209">
    <property type="entry name" value="SNF"/>
    <property type="match status" value="1"/>
</dbReference>
<protein>
    <recommendedName>
        <fullName evidence="11">Amino acid permease/ SLC12A domain-containing protein</fullName>
    </recommendedName>
</protein>
<accession>A0ABN8BGH2</accession>
<feature type="transmembrane region" description="Helical" evidence="8">
    <location>
        <begin position="269"/>
        <end position="290"/>
    </location>
</feature>